<proteinExistence type="predicted"/>
<dbReference type="AlphaFoldDB" id="A0A5B6VBC5"/>
<reference evidence="3" key="1">
    <citation type="journal article" date="2019" name="Plant Biotechnol. J.">
        <title>Genome sequencing of the Australian wild diploid species Gossypium australe highlights disease resistance and delayed gland morphogenesis.</title>
        <authorList>
            <person name="Cai Y."/>
            <person name="Cai X."/>
            <person name="Wang Q."/>
            <person name="Wang P."/>
            <person name="Zhang Y."/>
            <person name="Cai C."/>
            <person name="Xu Y."/>
            <person name="Wang K."/>
            <person name="Zhou Z."/>
            <person name="Wang C."/>
            <person name="Geng S."/>
            <person name="Li B."/>
            <person name="Dong Q."/>
            <person name="Hou Y."/>
            <person name="Wang H."/>
            <person name="Ai P."/>
            <person name="Liu Z."/>
            <person name="Yi F."/>
            <person name="Sun M."/>
            <person name="An G."/>
            <person name="Cheng J."/>
            <person name="Zhang Y."/>
            <person name="Shi Q."/>
            <person name="Xie Y."/>
            <person name="Shi X."/>
            <person name="Chang Y."/>
            <person name="Huang F."/>
            <person name="Chen Y."/>
            <person name="Hong S."/>
            <person name="Mi L."/>
            <person name="Sun Q."/>
            <person name="Zhang L."/>
            <person name="Zhou B."/>
            <person name="Peng R."/>
            <person name="Zhang X."/>
            <person name="Liu F."/>
        </authorList>
    </citation>
    <scope>NUCLEOTIDE SEQUENCE [LARGE SCALE GENOMIC DNA]</scope>
    <source>
        <strain evidence="3">cv. PA1801</strain>
    </source>
</reference>
<evidence type="ECO:0000313" key="2">
    <source>
        <dbReference type="EMBL" id="KAA3466437.1"/>
    </source>
</evidence>
<name>A0A5B6VBC5_9ROSI</name>
<evidence type="ECO:0000256" key="1">
    <source>
        <dbReference type="SAM" id="MobiDB-lite"/>
    </source>
</evidence>
<feature type="compositionally biased region" description="Polar residues" evidence="1">
    <location>
        <begin position="153"/>
        <end position="166"/>
    </location>
</feature>
<evidence type="ECO:0000313" key="3">
    <source>
        <dbReference type="Proteomes" id="UP000325315"/>
    </source>
</evidence>
<dbReference type="Proteomes" id="UP000325315">
    <property type="component" value="Unassembled WGS sequence"/>
</dbReference>
<feature type="compositionally biased region" description="Low complexity" evidence="1">
    <location>
        <begin position="102"/>
        <end position="115"/>
    </location>
</feature>
<comment type="caution">
    <text evidence="2">The sequence shown here is derived from an EMBL/GenBank/DDBJ whole genome shotgun (WGS) entry which is preliminary data.</text>
</comment>
<keyword evidence="3" id="KW-1185">Reference proteome</keyword>
<feature type="compositionally biased region" description="Basic and acidic residues" evidence="1">
    <location>
        <begin position="124"/>
        <end position="147"/>
    </location>
</feature>
<organism evidence="2 3">
    <name type="scientific">Gossypium australe</name>
    <dbReference type="NCBI Taxonomy" id="47621"/>
    <lineage>
        <taxon>Eukaryota</taxon>
        <taxon>Viridiplantae</taxon>
        <taxon>Streptophyta</taxon>
        <taxon>Embryophyta</taxon>
        <taxon>Tracheophyta</taxon>
        <taxon>Spermatophyta</taxon>
        <taxon>Magnoliopsida</taxon>
        <taxon>eudicotyledons</taxon>
        <taxon>Gunneridae</taxon>
        <taxon>Pentapetalae</taxon>
        <taxon>rosids</taxon>
        <taxon>malvids</taxon>
        <taxon>Malvales</taxon>
        <taxon>Malvaceae</taxon>
        <taxon>Malvoideae</taxon>
        <taxon>Gossypium</taxon>
    </lineage>
</organism>
<sequence length="166" mass="18911">MKLGSDSCRWYKDALTMKPQERANPNNRIVCGQRMDQIEGEMQSMRIEVKQEQVKAIVFCSGKVLSSPNNPTHEEDEKGANDLQDEILQNDDAGSEPEKVVKSTVESEVEQSVEPIPIKVPFHSRLEGKRKRDDAEFDEKISSESETRGAWWSSMTDARSIQIKNR</sequence>
<protein>
    <submittedName>
        <fullName evidence="2">Parathymosin-like</fullName>
    </submittedName>
</protein>
<gene>
    <name evidence="2" type="ORF">EPI10_001530</name>
</gene>
<feature type="compositionally biased region" description="Acidic residues" evidence="1">
    <location>
        <begin position="83"/>
        <end position="95"/>
    </location>
</feature>
<accession>A0A5B6VBC5</accession>
<feature type="region of interest" description="Disordered" evidence="1">
    <location>
        <begin position="63"/>
        <end position="166"/>
    </location>
</feature>
<dbReference type="EMBL" id="SMMG02000007">
    <property type="protein sequence ID" value="KAA3466437.1"/>
    <property type="molecule type" value="Genomic_DNA"/>
</dbReference>